<gene>
    <name evidence="2" type="ORF">ZRA01_30070</name>
</gene>
<sequence length="214" mass="24219">MPSLHPLPARNTRHPHRLAALLASALLSACTGLLPTSRQAVSNQWQSFDDAKHSFDQIVPYRTDMDTVRELGFDPAKTPNVQILNHSQVVRAVLPSPLQELGTIPKGIVDCMKAQETCVGYFMEPSHIDRKRVGNFMLDFLNFKRDTLTTGWKFGALIVVINDKVVYKQRSGRPKIEETEVRNNPLGPLQGMGESMKGVVRQTRQGRRRHRRVR</sequence>
<reference evidence="2 3" key="1">
    <citation type="submission" date="2019-06" db="EMBL/GenBank/DDBJ databases">
        <title>Whole genome shotgun sequence of Zoogloea ramigera NBRC 15342.</title>
        <authorList>
            <person name="Hosoyama A."/>
            <person name="Uohara A."/>
            <person name="Ohji S."/>
            <person name="Ichikawa N."/>
        </authorList>
    </citation>
    <scope>NUCLEOTIDE SEQUENCE [LARGE SCALE GENOMIC DNA]</scope>
    <source>
        <strain evidence="2 3">NBRC 15342</strain>
    </source>
</reference>
<dbReference type="OrthoDB" id="6979445at2"/>
<evidence type="ECO:0000313" key="2">
    <source>
        <dbReference type="EMBL" id="GEC96934.1"/>
    </source>
</evidence>
<dbReference type="AlphaFoldDB" id="A0A4Y4CZM2"/>
<dbReference type="Proteomes" id="UP000318422">
    <property type="component" value="Unassembled WGS sequence"/>
</dbReference>
<proteinExistence type="predicted"/>
<protein>
    <submittedName>
        <fullName evidence="2">Uncharacterized protein</fullName>
    </submittedName>
</protein>
<feature type="compositionally biased region" description="Basic residues" evidence="1">
    <location>
        <begin position="204"/>
        <end position="214"/>
    </location>
</feature>
<evidence type="ECO:0000256" key="1">
    <source>
        <dbReference type="SAM" id="MobiDB-lite"/>
    </source>
</evidence>
<comment type="caution">
    <text evidence="2">The sequence shown here is derived from an EMBL/GenBank/DDBJ whole genome shotgun (WGS) entry which is preliminary data.</text>
</comment>
<accession>A0A4Y4CZM2</accession>
<feature type="region of interest" description="Disordered" evidence="1">
    <location>
        <begin position="182"/>
        <end position="214"/>
    </location>
</feature>
<dbReference type="EMBL" id="BJNV01000058">
    <property type="protein sequence ID" value="GEC96934.1"/>
    <property type="molecule type" value="Genomic_DNA"/>
</dbReference>
<dbReference type="RefSeq" id="WP_141353741.1">
    <property type="nucleotide sequence ID" value="NZ_BJNV01000058.1"/>
</dbReference>
<name>A0A4Y4CZM2_ZOORA</name>
<evidence type="ECO:0000313" key="3">
    <source>
        <dbReference type="Proteomes" id="UP000318422"/>
    </source>
</evidence>
<organism evidence="2 3">
    <name type="scientific">Zoogloea ramigera</name>
    <dbReference type="NCBI Taxonomy" id="350"/>
    <lineage>
        <taxon>Bacteria</taxon>
        <taxon>Pseudomonadati</taxon>
        <taxon>Pseudomonadota</taxon>
        <taxon>Betaproteobacteria</taxon>
        <taxon>Rhodocyclales</taxon>
        <taxon>Zoogloeaceae</taxon>
        <taxon>Zoogloea</taxon>
    </lineage>
</organism>
<keyword evidence="3" id="KW-1185">Reference proteome</keyword>